<name>A0AAE0VTV4_9BIVA</name>
<reference evidence="1" key="3">
    <citation type="submission" date="2023-05" db="EMBL/GenBank/DDBJ databases">
        <authorList>
            <person name="Smith C.H."/>
        </authorList>
    </citation>
    <scope>NUCLEOTIDE SEQUENCE</scope>
    <source>
        <strain evidence="1">CHS0354</strain>
        <tissue evidence="1">Mantle</tissue>
    </source>
</reference>
<keyword evidence="2" id="KW-1185">Reference proteome</keyword>
<reference evidence="1" key="1">
    <citation type="journal article" date="2021" name="Genome Biol. Evol.">
        <title>A High-Quality Reference Genome for a Parasitic Bivalve with Doubly Uniparental Inheritance (Bivalvia: Unionida).</title>
        <authorList>
            <person name="Smith C.H."/>
        </authorList>
    </citation>
    <scope>NUCLEOTIDE SEQUENCE</scope>
    <source>
        <strain evidence="1">CHS0354</strain>
    </source>
</reference>
<gene>
    <name evidence="1" type="ORF">CHS0354_005761</name>
</gene>
<proteinExistence type="predicted"/>
<evidence type="ECO:0000313" key="2">
    <source>
        <dbReference type="Proteomes" id="UP001195483"/>
    </source>
</evidence>
<reference evidence="1" key="2">
    <citation type="journal article" date="2021" name="Genome Biol. Evol.">
        <title>Developing a high-quality reference genome for a parasitic bivalve with doubly uniparental inheritance (Bivalvia: Unionida).</title>
        <authorList>
            <person name="Smith C.H."/>
        </authorList>
    </citation>
    <scope>NUCLEOTIDE SEQUENCE</scope>
    <source>
        <strain evidence="1">CHS0354</strain>
        <tissue evidence="1">Mantle</tissue>
    </source>
</reference>
<accession>A0AAE0VTV4</accession>
<protein>
    <submittedName>
        <fullName evidence="1">Uncharacterized protein</fullName>
    </submittedName>
</protein>
<dbReference type="Proteomes" id="UP001195483">
    <property type="component" value="Unassembled WGS sequence"/>
</dbReference>
<organism evidence="1 2">
    <name type="scientific">Potamilus streckersoni</name>
    <dbReference type="NCBI Taxonomy" id="2493646"/>
    <lineage>
        <taxon>Eukaryota</taxon>
        <taxon>Metazoa</taxon>
        <taxon>Spiralia</taxon>
        <taxon>Lophotrochozoa</taxon>
        <taxon>Mollusca</taxon>
        <taxon>Bivalvia</taxon>
        <taxon>Autobranchia</taxon>
        <taxon>Heteroconchia</taxon>
        <taxon>Palaeoheterodonta</taxon>
        <taxon>Unionida</taxon>
        <taxon>Unionoidea</taxon>
        <taxon>Unionidae</taxon>
        <taxon>Ambleminae</taxon>
        <taxon>Lampsilini</taxon>
        <taxon>Potamilus</taxon>
    </lineage>
</organism>
<dbReference type="EMBL" id="JAEAOA010000404">
    <property type="protein sequence ID" value="KAK3590458.1"/>
    <property type="molecule type" value="Genomic_DNA"/>
</dbReference>
<evidence type="ECO:0000313" key="1">
    <source>
        <dbReference type="EMBL" id="KAK3590458.1"/>
    </source>
</evidence>
<sequence length="144" mass="16636">MFVRITLPSRNDGFIRPPPAVFAAIHPQRWRRKVIDVDSVIRAQPNRDKFSHLFSTIRYDAIEAIEYIHSTRIVDLIGTDQLYKVLDEISSYAAPEMPYHGHMAIVVGHSSLISRQFQFAVNLPNLHYVLLRSFLAYVDHLGYD</sequence>
<dbReference type="AlphaFoldDB" id="A0AAE0VTV4"/>
<comment type="caution">
    <text evidence="1">The sequence shown here is derived from an EMBL/GenBank/DDBJ whole genome shotgun (WGS) entry which is preliminary data.</text>
</comment>